<comment type="caution">
    <text evidence="1">The sequence shown here is derived from an EMBL/GenBank/DDBJ whole genome shotgun (WGS) entry which is preliminary data.</text>
</comment>
<name>A0ACC0D3X1_9PEZI</name>
<dbReference type="Proteomes" id="UP001497680">
    <property type="component" value="Unassembled WGS sequence"/>
</dbReference>
<dbReference type="EMBL" id="MU394308">
    <property type="protein sequence ID" value="KAI6087399.1"/>
    <property type="molecule type" value="Genomic_DNA"/>
</dbReference>
<evidence type="ECO:0000313" key="2">
    <source>
        <dbReference type="Proteomes" id="UP001497680"/>
    </source>
</evidence>
<reference evidence="1 2" key="1">
    <citation type="journal article" date="2022" name="New Phytol.">
        <title>Ecological generalism drives hyperdiversity of secondary metabolite gene clusters in xylarialean endophytes.</title>
        <authorList>
            <person name="Franco M.E.E."/>
            <person name="Wisecaver J.H."/>
            <person name="Arnold A.E."/>
            <person name="Ju Y.M."/>
            <person name="Slot J.C."/>
            <person name="Ahrendt S."/>
            <person name="Moore L.P."/>
            <person name="Eastman K.E."/>
            <person name="Scott K."/>
            <person name="Konkel Z."/>
            <person name="Mondo S.J."/>
            <person name="Kuo A."/>
            <person name="Hayes R.D."/>
            <person name="Haridas S."/>
            <person name="Andreopoulos B."/>
            <person name="Riley R."/>
            <person name="LaButti K."/>
            <person name="Pangilinan J."/>
            <person name="Lipzen A."/>
            <person name="Amirebrahimi M."/>
            <person name="Yan J."/>
            <person name="Adam C."/>
            <person name="Keymanesh K."/>
            <person name="Ng V."/>
            <person name="Louie K."/>
            <person name="Northen T."/>
            <person name="Drula E."/>
            <person name="Henrissat B."/>
            <person name="Hsieh H.M."/>
            <person name="Youens-Clark K."/>
            <person name="Lutzoni F."/>
            <person name="Miadlikowska J."/>
            <person name="Eastwood D.C."/>
            <person name="Hamelin R.C."/>
            <person name="Grigoriev I.V."/>
            <person name="U'Ren J.M."/>
        </authorList>
    </citation>
    <scope>NUCLEOTIDE SEQUENCE [LARGE SCALE GENOMIC DNA]</scope>
    <source>
        <strain evidence="1 2">ER1909</strain>
    </source>
</reference>
<accession>A0ACC0D3X1</accession>
<protein>
    <submittedName>
        <fullName evidence="1">Uncharacterized protein</fullName>
    </submittedName>
</protein>
<keyword evidence="2" id="KW-1185">Reference proteome</keyword>
<sequence>MSSFNVNGRNILNGPPNHKLPTNPRSIDGERRAHNMQISTITNDPPRVNLPSIWEEIASIDAQEAISRPNYTSPPIQASQTELQPTSRTPTNLSGWVGEKRGKAPREPLLLPPIHEALQSVDPTPTQHIGYGIEHHGTLNNPPEMSLLNSSFTPPLPNNYLPPMGPATSIIPLPDPAAMTPFPLPDPAVMPSGSDELNKHLDRYGQICEQHGVNSIHTVPRPMEPRRIYYEGVREAGDTTRVGMYLHAPQNYERVQEASGTVREGMYQYEHQYYEGVREAGDTTRVGMYLHAPQNYERVQEASDRVREGMYQYEHQHYEGAREIGDTTREGMYLHAPQNYEGVQEASDRVREGTYQYEHQHYQGGWRYD</sequence>
<evidence type="ECO:0000313" key="1">
    <source>
        <dbReference type="EMBL" id="KAI6087399.1"/>
    </source>
</evidence>
<gene>
    <name evidence="1" type="ORF">F4821DRAFT_107632</name>
</gene>
<organism evidence="1 2">
    <name type="scientific">Hypoxylon rubiginosum</name>
    <dbReference type="NCBI Taxonomy" id="110542"/>
    <lineage>
        <taxon>Eukaryota</taxon>
        <taxon>Fungi</taxon>
        <taxon>Dikarya</taxon>
        <taxon>Ascomycota</taxon>
        <taxon>Pezizomycotina</taxon>
        <taxon>Sordariomycetes</taxon>
        <taxon>Xylariomycetidae</taxon>
        <taxon>Xylariales</taxon>
        <taxon>Hypoxylaceae</taxon>
        <taxon>Hypoxylon</taxon>
    </lineage>
</organism>
<proteinExistence type="predicted"/>